<evidence type="ECO:0000313" key="2">
    <source>
        <dbReference type="EMBL" id="OJG10416.1"/>
    </source>
</evidence>
<evidence type="ECO:0000256" key="1">
    <source>
        <dbReference type="SAM" id="Coils"/>
    </source>
</evidence>
<keyword evidence="3" id="KW-1185">Reference proteome</keyword>
<dbReference type="EMBL" id="JXKD01000008">
    <property type="protein sequence ID" value="OJG10416.1"/>
    <property type="molecule type" value="Genomic_DNA"/>
</dbReference>
<accession>A0A1L8QSJ3</accession>
<name>A0A1L8QSJ3_9ENTE</name>
<protein>
    <submittedName>
        <fullName evidence="2">V-type Na(+)-transporting ATPase subunit F</fullName>
    </submittedName>
</protein>
<evidence type="ECO:0000313" key="3">
    <source>
        <dbReference type="Proteomes" id="UP000182149"/>
    </source>
</evidence>
<gene>
    <name evidence="2" type="ORF">RU93_GL002195</name>
</gene>
<keyword evidence="1" id="KW-0175">Coiled coil</keyword>
<organism evidence="2 3">
    <name type="scientific">Enterococcus aquimarinus</name>
    <dbReference type="NCBI Taxonomy" id="328396"/>
    <lineage>
        <taxon>Bacteria</taxon>
        <taxon>Bacillati</taxon>
        <taxon>Bacillota</taxon>
        <taxon>Bacilli</taxon>
        <taxon>Lactobacillales</taxon>
        <taxon>Enterococcaceae</taxon>
        <taxon>Enterococcus</taxon>
    </lineage>
</organism>
<comment type="caution">
    <text evidence="2">The sequence shown here is derived from an EMBL/GenBank/DDBJ whole genome shotgun (WGS) entry which is preliminary data.</text>
</comment>
<sequence length="103" mass="11559">MSVDAIQQVIEAEKKAETLLQETTALIEEKEKRSQEAIEAFHDTLRVQEKQAQQELLEQQAAELAQLKAPLIEKTAGEIATLQQVSPEIRRKAINLILEAVVN</sequence>
<dbReference type="RefSeq" id="WP_071874893.1">
    <property type="nucleotide sequence ID" value="NZ_JBHSHF010000017.1"/>
</dbReference>
<proteinExistence type="predicted"/>
<reference evidence="2 3" key="1">
    <citation type="submission" date="2014-12" db="EMBL/GenBank/DDBJ databases">
        <title>Draft genome sequences of 29 type strains of Enterococci.</title>
        <authorList>
            <person name="Zhong Z."/>
            <person name="Sun Z."/>
            <person name="Liu W."/>
            <person name="Zhang W."/>
            <person name="Zhang H."/>
        </authorList>
    </citation>
    <scope>NUCLEOTIDE SEQUENCE [LARGE SCALE GENOMIC DNA]</scope>
    <source>
        <strain evidence="2 3">DSM 17690</strain>
    </source>
</reference>
<dbReference type="AlphaFoldDB" id="A0A1L8QSJ3"/>
<dbReference type="STRING" id="328396.RU93_GL002195"/>
<feature type="coiled-coil region" evidence="1">
    <location>
        <begin position="9"/>
        <end position="67"/>
    </location>
</feature>
<dbReference type="Proteomes" id="UP000182149">
    <property type="component" value="Unassembled WGS sequence"/>
</dbReference>